<reference evidence="4 5" key="1">
    <citation type="journal article" date="2019" name="Int. J. Syst. Evol. Microbiol.">
        <title>The Global Catalogue of Microorganisms (GCM) 10K type strain sequencing project: providing services to taxonomists for standard genome sequencing and annotation.</title>
        <authorList>
            <consortium name="The Broad Institute Genomics Platform"/>
            <consortium name="The Broad Institute Genome Sequencing Center for Infectious Disease"/>
            <person name="Wu L."/>
            <person name="Ma J."/>
        </authorList>
    </citation>
    <scope>NUCLEOTIDE SEQUENCE [LARGE SCALE GENOMIC DNA]</scope>
    <source>
        <strain evidence="4 5">JCM 10671</strain>
    </source>
</reference>
<dbReference type="Proteomes" id="UP001500957">
    <property type="component" value="Unassembled WGS sequence"/>
</dbReference>
<dbReference type="InterPro" id="IPR006098">
    <property type="entry name" value="MMCoA_mutase_a_cat"/>
</dbReference>
<evidence type="ECO:0000256" key="2">
    <source>
        <dbReference type="ARBA" id="ARBA00023235"/>
    </source>
</evidence>
<name>A0ABN1GCY2_9ACTN</name>
<evidence type="ECO:0000259" key="3">
    <source>
        <dbReference type="Pfam" id="PF01642"/>
    </source>
</evidence>
<dbReference type="PANTHER" id="PTHR48101">
    <property type="entry name" value="METHYLMALONYL-COA MUTASE, MITOCHONDRIAL-RELATED"/>
    <property type="match status" value="1"/>
</dbReference>
<dbReference type="InterPro" id="IPR006099">
    <property type="entry name" value="MeMalonylCoA_mutase_a/b_cat"/>
</dbReference>
<proteinExistence type="predicted"/>
<evidence type="ECO:0000313" key="5">
    <source>
        <dbReference type="Proteomes" id="UP001500957"/>
    </source>
</evidence>
<dbReference type="NCBIfam" id="TIGR00641">
    <property type="entry name" value="acid_CoA_mut_N"/>
    <property type="match status" value="1"/>
</dbReference>
<comment type="subunit">
    <text evidence="1">Heterodimer of an alpha and a beta chain.</text>
</comment>
<dbReference type="PANTHER" id="PTHR48101:SF1">
    <property type="entry name" value="METHYLMALONYL-COA MUTASE, LARGE SUBUNIT"/>
    <property type="match status" value="1"/>
</dbReference>
<keyword evidence="5" id="KW-1185">Reference proteome</keyword>
<evidence type="ECO:0000313" key="4">
    <source>
        <dbReference type="EMBL" id="GAA0608944.1"/>
    </source>
</evidence>
<gene>
    <name evidence="4" type="ORF">GCM10009547_08690</name>
</gene>
<dbReference type="Pfam" id="PF01642">
    <property type="entry name" value="MM_CoA_mutase"/>
    <property type="match status" value="1"/>
</dbReference>
<comment type="caution">
    <text evidence="4">The sequence shown here is derived from an EMBL/GenBank/DDBJ whole genome shotgun (WGS) entry which is preliminary data.</text>
</comment>
<dbReference type="RefSeq" id="WP_344601988.1">
    <property type="nucleotide sequence ID" value="NZ_BAAAHE010000007.1"/>
</dbReference>
<feature type="domain" description="Methylmalonyl-CoA mutase alpha/beta chain catalytic" evidence="3">
    <location>
        <begin position="27"/>
        <end position="531"/>
    </location>
</feature>
<keyword evidence="2" id="KW-0413">Isomerase</keyword>
<protein>
    <submittedName>
        <fullName evidence="4">Methylmalonyl-CoA mutase family protein</fullName>
    </submittedName>
</protein>
<dbReference type="InterPro" id="IPR016176">
    <property type="entry name" value="Cbl-dep_enz_cat"/>
</dbReference>
<organism evidence="4 5">
    <name type="scientific">Sporichthya brevicatena</name>
    <dbReference type="NCBI Taxonomy" id="171442"/>
    <lineage>
        <taxon>Bacteria</taxon>
        <taxon>Bacillati</taxon>
        <taxon>Actinomycetota</taxon>
        <taxon>Actinomycetes</taxon>
        <taxon>Sporichthyales</taxon>
        <taxon>Sporichthyaceae</taxon>
        <taxon>Sporichthya</taxon>
    </lineage>
</organism>
<dbReference type="Gene3D" id="3.20.20.240">
    <property type="entry name" value="Methylmalonyl-CoA mutase"/>
    <property type="match status" value="1"/>
</dbReference>
<accession>A0ABN1GCY2</accession>
<evidence type="ECO:0000256" key="1">
    <source>
        <dbReference type="ARBA" id="ARBA00011870"/>
    </source>
</evidence>
<sequence length="550" mass="60087">MSGPDERRPFPEVDDAHLRLSRTRTWGGLETDGAYGPAEPDEIYVENLGDPGQFPFARGSYPQMYRSRMWTQRTIVGYGTPADTRAGLEAARAQGATGLDVVLDTLSQEALDPDHPMFGPEVGSEGCSLTWLPDLEVLLDGIDLTTTDIAWHATVGLYPLVLAYAEQQGYDLTRLQGSHMPDHVTLTLSGYGEKLLPVDLAQRATVDVLEHVARYTPRWATGFPQCYNLRERGLTPVSEIAVGMAIVNQTLADLAVRGIDVDQIAPSMAWVSTADVDLFEEVAKFRALRRVWARTMRDRFGSQDVRSQRLRIACHTSGRSLPYQQPLNNLARATVQTLAAILGGVQSVETCTYDEPVSIPTPEARELAIRTQQILAHEVGAARTADPLGGSWYVEALTDELEAAALKLLGEIEAQGLLPAVGSGRLEELIDDHNHRVEREMQAGERLKVGVNAFRPTHFTPPPRFQVDHAAVAAHLAAFRERKAARDLEPVRTALRDVRGATAAGENAVPAMVRAFAALATTGEVWGAFRLGLGHPYDPFGATEPPVPLD</sequence>
<dbReference type="SUPFAM" id="SSF51703">
    <property type="entry name" value="Cobalamin (vitamin B12)-dependent enzymes"/>
    <property type="match status" value="1"/>
</dbReference>
<dbReference type="EMBL" id="BAAAHE010000007">
    <property type="protein sequence ID" value="GAA0608944.1"/>
    <property type="molecule type" value="Genomic_DNA"/>
</dbReference>